<keyword evidence="3" id="KW-0698">rRNA processing</keyword>
<comment type="subcellular location">
    <subcellularLocation>
        <location evidence="1">Nucleus</location>
    </subcellularLocation>
</comment>
<proteinExistence type="inferred from homology"/>
<organism evidence="9 10">
    <name type="scientific">Amorphotheca resinae ATCC 22711</name>
    <dbReference type="NCBI Taxonomy" id="857342"/>
    <lineage>
        <taxon>Eukaryota</taxon>
        <taxon>Fungi</taxon>
        <taxon>Dikarya</taxon>
        <taxon>Ascomycota</taxon>
        <taxon>Pezizomycotina</taxon>
        <taxon>Leotiomycetes</taxon>
        <taxon>Helotiales</taxon>
        <taxon>Amorphothecaceae</taxon>
        <taxon>Amorphotheca</taxon>
    </lineage>
</organism>
<protein>
    <recommendedName>
        <fullName evidence="8">S1 motif domain-containing protein</fullName>
    </recommendedName>
</protein>
<feature type="region of interest" description="Disordered" evidence="7">
    <location>
        <begin position="1"/>
        <end position="65"/>
    </location>
</feature>
<feature type="domain" description="S1 motif" evidence="8">
    <location>
        <begin position="105"/>
        <end position="185"/>
    </location>
</feature>
<dbReference type="Proteomes" id="UP000241818">
    <property type="component" value="Unassembled WGS sequence"/>
</dbReference>
<dbReference type="PANTHER" id="PTHR21321:SF4">
    <property type="entry name" value="EXOSOME COMPLEX COMPONENT RRP4"/>
    <property type="match status" value="1"/>
</dbReference>
<dbReference type="GO" id="GO:0071038">
    <property type="term" value="P:TRAMP-dependent tRNA surveillance pathway"/>
    <property type="evidence" value="ECO:0007669"/>
    <property type="project" value="TreeGrafter"/>
</dbReference>
<dbReference type="GO" id="GO:0034475">
    <property type="term" value="P:U4 snRNA 3'-end processing"/>
    <property type="evidence" value="ECO:0007669"/>
    <property type="project" value="TreeGrafter"/>
</dbReference>
<evidence type="ECO:0000256" key="7">
    <source>
        <dbReference type="SAM" id="MobiDB-lite"/>
    </source>
</evidence>
<dbReference type="InParanoid" id="A0A2T3BD47"/>
<dbReference type="Pfam" id="PF14382">
    <property type="entry name" value="ECR1_N"/>
    <property type="match status" value="1"/>
</dbReference>
<keyword evidence="5" id="KW-0694">RNA-binding</keyword>
<evidence type="ECO:0000256" key="6">
    <source>
        <dbReference type="ARBA" id="ARBA00023242"/>
    </source>
</evidence>
<dbReference type="SUPFAM" id="SSF54791">
    <property type="entry name" value="Eukaryotic type KH-domain (KH-domain type I)"/>
    <property type="match status" value="1"/>
</dbReference>
<dbReference type="GO" id="GO:0003723">
    <property type="term" value="F:RNA binding"/>
    <property type="evidence" value="ECO:0007669"/>
    <property type="project" value="UniProtKB-KW"/>
</dbReference>
<dbReference type="InterPro" id="IPR048565">
    <property type="entry name" value="S1_RRP4"/>
</dbReference>
<dbReference type="RefSeq" id="XP_024724854.1">
    <property type="nucleotide sequence ID" value="XM_024867843.1"/>
</dbReference>
<dbReference type="SUPFAM" id="SSF50249">
    <property type="entry name" value="Nucleic acid-binding proteins"/>
    <property type="match status" value="1"/>
</dbReference>
<dbReference type="AlphaFoldDB" id="A0A2T3BD47"/>
<keyword evidence="4" id="KW-0271">Exosome</keyword>
<evidence type="ECO:0000259" key="8">
    <source>
        <dbReference type="SMART" id="SM00316"/>
    </source>
</evidence>
<dbReference type="FunFam" id="2.40.50.140:FF:000038">
    <property type="entry name" value="Exosome complex component RRP4"/>
    <property type="match status" value="1"/>
</dbReference>
<evidence type="ECO:0000256" key="3">
    <source>
        <dbReference type="ARBA" id="ARBA00022552"/>
    </source>
</evidence>
<accession>A0A2T3BD47</accession>
<sequence>MAITILAPAPPPIPYQEDSSSDDSDHGGVDLEGDTQMPPAKRARHAAKNMVTPGETVTDDPQWMRGHGTYIAPSSTEIIAAVAGTIQKTNKLLSVRPLRARYTPEIGDLVVGRIIEVQSKRWRVDVGAPVLAGLPLSAINLPGGILRKRTETDELQIRTFFSEGDLLVAEVQSLHQDGSAGLHTRSLKYGKLRNGVFMSVSGTGGGGGVARARRQVWTIDTAYGGKIDVILGVNGYIWISKHVEPAGEDVSITRIEESISSTVYSSQNDEIPPETRREIARIRGVIQSLVEDGQGVDEDMVMKGYKEAIDAEDL</sequence>
<dbReference type="InterPro" id="IPR003029">
    <property type="entry name" value="S1_domain"/>
</dbReference>
<gene>
    <name evidence="9" type="ORF">M430DRAFT_46429</name>
</gene>
<dbReference type="Gene3D" id="2.40.50.100">
    <property type="match status" value="1"/>
</dbReference>
<dbReference type="CDD" id="cd05789">
    <property type="entry name" value="S1_Rrp4"/>
    <property type="match status" value="1"/>
</dbReference>
<evidence type="ECO:0000313" key="10">
    <source>
        <dbReference type="Proteomes" id="UP000241818"/>
    </source>
</evidence>
<dbReference type="GO" id="GO:0071034">
    <property type="term" value="P:CUT catabolic process"/>
    <property type="evidence" value="ECO:0007669"/>
    <property type="project" value="TreeGrafter"/>
</dbReference>
<dbReference type="EMBL" id="KZ679006">
    <property type="protein sequence ID" value="PSS27329.1"/>
    <property type="molecule type" value="Genomic_DNA"/>
</dbReference>
<dbReference type="GO" id="GO:0071035">
    <property type="term" value="P:nuclear polyadenylation-dependent rRNA catabolic process"/>
    <property type="evidence" value="ECO:0007669"/>
    <property type="project" value="TreeGrafter"/>
</dbReference>
<dbReference type="GO" id="GO:0071051">
    <property type="term" value="P:poly(A)-dependent snoRNA 3'-end processing"/>
    <property type="evidence" value="ECO:0007669"/>
    <property type="project" value="TreeGrafter"/>
</dbReference>
<name>A0A2T3BD47_AMORE</name>
<dbReference type="GO" id="GO:0000177">
    <property type="term" value="C:cytoplasmic exosome (RNase complex)"/>
    <property type="evidence" value="ECO:0007669"/>
    <property type="project" value="TreeGrafter"/>
</dbReference>
<dbReference type="STRING" id="857342.A0A2T3BD47"/>
<dbReference type="InterPro" id="IPR012340">
    <property type="entry name" value="NA-bd_OB-fold"/>
</dbReference>
<dbReference type="InterPro" id="IPR036612">
    <property type="entry name" value="KH_dom_type_1_sf"/>
</dbReference>
<evidence type="ECO:0000256" key="2">
    <source>
        <dbReference type="ARBA" id="ARBA00009155"/>
    </source>
</evidence>
<reference evidence="9 10" key="1">
    <citation type="journal article" date="2018" name="New Phytol.">
        <title>Comparative genomics and transcriptomics depict ericoid mycorrhizal fungi as versatile saprotrophs and plant mutualists.</title>
        <authorList>
            <person name="Martino E."/>
            <person name="Morin E."/>
            <person name="Grelet G.A."/>
            <person name="Kuo A."/>
            <person name="Kohler A."/>
            <person name="Daghino S."/>
            <person name="Barry K.W."/>
            <person name="Cichocki N."/>
            <person name="Clum A."/>
            <person name="Dockter R.B."/>
            <person name="Hainaut M."/>
            <person name="Kuo R.C."/>
            <person name="LaButti K."/>
            <person name="Lindahl B.D."/>
            <person name="Lindquist E.A."/>
            <person name="Lipzen A."/>
            <person name="Khouja H.R."/>
            <person name="Magnuson J."/>
            <person name="Murat C."/>
            <person name="Ohm R.A."/>
            <person name="Singer S.W."/>
            <person name="Spatafora J.W."/>
            <person name="Wang M."/>
            <person name="Veneault-Fourrey C."/>
            <person name="Henrissat B."/>
            <person name="Grigoriev I.V."/>
            <person name="Martin F.M."/>
            <person name="Perotto S."/>
        </authorList>
    </citation>
    <scope>NUCLEOTIDE SEQUENCE [LARGE SCALE GENOMIC DNA]</scope>
    <source>
        <strain evidence="9 10">ATCC 22711</strain>
    </source>
</reference>
<dbReference type="Pfam" id="PF21266">
    <property type="entry name" value="S1_RRP4"/>
    <property type="match status" value="1"/>
</dbReference>
<dbReference type="InterPro" id="IPR026699">
    <property type="entry name" value="Exosome_RNA_bind1/RRP40/RRP4"/>
</dbReference>
<dbReference type="InterPro" id="IPR025721">
    <property type="entry name" value="Exosome_cplx_N_dom"/>
</dbReference>
<dbReference type="Gene3D" id="2.40.50.140">
    <property type="entry name" value="Nucleic acid-binding proteins"/>
    <property type="match status" value="1"/>
</dbReference>
<dbReference type="FunCoup" id="A0A2T3BD47">
    <property type="interactions" value="1056"/>
</dbReference>
<dbReference type="PANTHER" id="PTHR21321">
    <property type="entry name" value="PNAS-3 RELATED"/>
    <property type="match status" value="1"/>
</dbReference>
<evidence type="ECO:0000256" key="1">
    <source>
        <dbReference type="ARBA" id="ARBA00004123"/>
    </source>
</evidence>
<dbReference type="GO" id="GO:0000176">
    <property type="term" value="C:nuclear exosome (RNase complex)"/>
    <property type="evidence" value="ECO:0007669"/>
    <property type="project" value="TreeGrafter"/>
</dbReference>
<comment type="similarity">
    <text evidence="2">Belongs to the RRP4 family.</text>
</comment>
<dbReference type="OrthoDB" id="1650at2759"/>
<dbReference type="SMART" id="SM00316">
    <property type="entry name" value="S1"/>
    <property type="match status" value="1"/>
</dbReference>
<evidence type="ECO:0000313" key="9">
    <source>
        <dbReference type="EMBL" id="PSS27329.1"/>
    </source>
</evidence>
<dbReference type="GeneID" id="36575924"/>
<keyword evidence="10" id="KW-1185">Reference proteome</keyword>
<evidence type="ECO:0000256" key="4">
    <source>
        <dbReference type="ARBA" id="ARBA00022835"/>
    </source>
</evidence>
<dbReference type="GO" id="GO:0071028">
    <property type="term" value="P:nuclear mRNA surveillance"/>
    <property type="evidence" value="ECO:0007669"/>
    <property type="project" value="UniProtKB-ARBA"/>
</dbReference>
<evidence type="ECO:0000256" key="5">
    <source>
        <dbReference type="ARBA" id="ARBA00022884"/>
    </source>
</evidence>
<dbReference type="GO" id="GO:0000467">
    <property type="term" value="P:exonucleolytic trimming to generate mature 3'-end of 5.8S rRNA from tricistronic rRNA transcript (SSU-rRNA, 5.8S rRNA, LSU-rRNA)"/>
    <property type="evidence" value="ECO:0007669"/>
    <property type="project" value="TreeGrafter"/>
</dbReference>
<dbReference type="SUPFAM" id="SSF110324">
    <property type="entry name" value="Ribosomal L27 protein-like"/>
    <property type="match status" value="1"/>
</dbReference>
<dbReference type="FunFam" id="2.40.50.100:FF:000050">
    <property type="entry name" value="Exosome complex component rrp4 protein"/>
    <property type="match status" value="1"/>
</dbReference>
<keyword evidence="6" id="KW-0539">Nucleus</keyword>